<name>A0AAE1V2U8_9SOLA</name>
<dbReference type="PANTHER" id="PTHR46872">
    <property type="entry name" value="DNA BINDING PROTEIN"/>
    <property type="match status" value="1"/>
</dbReference>
<evidence type="ECO:0008006" key="4">
    <source>
        <dbReference type="Google" id="ProtNLM"/>
    </source>
</evidence>
<feature type="region of interest" description="Disordered" evidence="1">
    <location>
        <begin position="46"/>
        <end position="65"/>
    </location>
</feature>
<accession>A0AAE1V2U8</accession>
<dbReference type="InterPro" id="IPR001005">
    <property type="entry name" value="SANT/Myb"/>
</dbReference>
<dbReference type="EMBL" id="JAVYJV010000014">
    <property type="protein sequence ID" value="KAK4354233.1"/>
    <property type="molecule type" value="Genomic_DNA"/>
</dbReference>
<feature type="region of interest" description="Disordered" evidence="1">
    <location>
        <begin position="1"/>
        <end position="24"/>
    </location>
</feature>
<organism evidence="2 3">
    <name type="scientific">Anisodus tanguticus</name>
    <dbReference type="NCBI Taxonomy" id="243964"/>
    <lineage>
        <taxon>Eukaryota</taxon>
        <taxon>Viridiplantae</taxon>
        <taxon>Streptophyta</taxon>
        <taxon>Embryophyta</taxon>
        <taxon>Tracheophyta</taxon>
        <taxon>Spermatophyta</taxon>
        <taxon>Magnoliopsida</taxon>
        <taxon>eudicotyledons</taxon>
        <taxon>Gunneridae</taxon>
        <taxon>Pentapetalae</taxon>
        <taxon>asterids</taxon>
        <taxon>lamiids</taxon>
        <taxon>Solanales</taxon>
        <taxon>Solanaceae</taxon>
        <taxon>Solanoideae</taxon>
        <taxon>Hyoscyameae</taxon>
        <taxon>Anisodus</taxon>
    </lineage>
</organism>
<evidence type="ECO:0000313" key="2">
    <source>
        <dbReference type="EMBL" id="KAK4354233.1"/>
    </source>
</evidence>
<proteinExistence type="predicted"/>
<dbReference type="Proteomes" id="UP001291623">
    <property type="component" value="Unassembled WGS sequence"/>
</dbReference>
<reference evidence="2" key="1">
    <citation type="submission" date="2023-12" db="EMBL/GenBank/DDBJ databases">
        <title>Genome assembly of Anisodus tanguticus.</title>
        <authorList>
            <person name="Wang Y.-J."/>
        </authorList>
    </citation>
    <scope>NUCLEOTIDE SEQUENCE</scope>
    <source>
        <strain evidence="2">KB-2021</strain>
        <tissue evidence="2">Leaf</tissue>
    </source>
</reference>
<keyword evidence="3" id="KW-1185">Reference proteome</keyword>
<evidence type="ECO:0000256" key="1">
    <source>
        <dbReference type="SAM" id="MobiDB-lite"/>
    </source>
</evidence>
<dbReference type="AlphaFoldDB" id="A0AAE1V2U8"/>
<sequence length="525" mass="58729">MVQKRPISEEELYEVSSKQPRHVEPNSRLVPVLDYFHHESVAMMKPCASGGGDEGNNQKSDSGNIAEIPFSRDQDVDICIDGSASNTSWPTSSTSEEDVGFEVPFDTLTSPEYYIPSRTITHQREVYFSLLRNSPQKLVPIGPDFQAELPEWGIPIMEETHENMNLPSQALESERVDHICDENKFAGTYIIPMLNVELPADEGEIAGAGRGGCSCEDKGSMRCVRLHIKDAREKLEISLGEETFVRLGFCGMGEVVTEKWCEEEEDLFHEVVFSNPASLGKDFWNNLAIKFPSRARKELISYYFNVFILRKRAKQNRFDPSNIDSDNDEWQEIDDTADDKHNMTDGDEDSVVESPEYQYDLGCNGIYEDDKQAYYKNVGVSSWEVYKPIGFGSRKVFTDLSAECPDKLFDTNRNSKPSIQHLDRGISNEAGGYDGSCTRDAPGVAPETPLGKTVNGRHWASDFASIVSDSGHDFVLGPCGVKEWDIGYLSCAKNEVDLLPTCTMIEEVFGDGAWSYKSRDGHGLS</sequence>
<evidence type="ECO:0000313" key="3">
    <source>
        <dbReference type="Proteomes" id="UP001291623"/>
    </source>
</evidence>
<dbReference type="CDD" id="cd00167">
    <property type="entry name" value="SANT"/>
    <property type="match status" value="1"/>
</dbReference>
<protein>
    <recommendedName>
        <fullName evidence="4">Myb-like domain-containing protein</fullName>
    </recommendedName>
</protein>
<dbReference type="PANTHER" id="PTHR46872:SF10">
    <property type="entry name" value="MYB-LIKE DOMAIN-CONTAINING PROTEIN"/>
    <property type="match status" value="1"/>
</dbReference>
<comment type="caution">
    <text evidence="2">The sequence shown here is derived from an EMBL/GenBank/DDBJ whole genome shotgun (WGS) entry which is preliminary data.</text>
</comment>
<gene>
    <name evidence="2" type="ORF">RND71_026427</name>
</gene>